<keyword evidence="2" id="KW-1185">Reference proteome</keyword>
<name>A0A397VJF8_9GLOM</name>
<organism evidence="1 2">
    <name type="scientific">Gigaspora rosea</name>
    <dbReference type="NCBI Taxonomy" id="44941"/>
    <lineage>
        <taxon>Eukaryota</taxon>
        <taxon>Fungi</taxon>
        <taxon>Fungi incertae sedis</taxon>
        <taxon>Mucoromycota</taxon>
        <taxon>Glomeromycotina</taxon>
        <taxon>Glomeromycetes</taxon>
        <taxon>Diversisporales</taxon>
        <taxon>Gigasporaceae</taxon>
        <taxon>Gigaspora</taxon>
    </lineage>
</organism>
<dbReference type="OrthoDB" id="66144at2759"/>
<protein>
    <submittedName>
        <fullName evidence="1">Uncharacterized protein</fullName>
    </submittedName>
</protein>
<sequence length="78" mass="9326">MEEIVPYLSSENKKFDHVISLDEITDEFLANIEKIENFRAPFFNNIPIVEKFNLPNNWKIVHKEKKYVWTSPTTKDKI</sequence>
<dbReference type="AlphaFoldDB" id="A0A397VJF8"/>
<reference evidence="1 2" key="1">
    <citation type="submission" date="2018-06" db="EMBL/GenBank/DDBJ databases">
        <title>Comparative genomics reveals the genomic features of Rhizophagus irregularis, R. cerebriforme, R. diaphanum and Gigaspora rosea, and their symbiotic lifestyle signature.</title>
        <authorList>
            <person name="Morin E."/>
            <person name="San Clemente H."/>
            <person name="Chen E.C.H."/>
            <person name="De La Providencia I."/>
            <person name="Hainaut M."/>
            <person name="Kuo A."/>
            <person name="Kohler A."/>
            <person name="Murat C."/>
            <person name="Tang N."/>
            <person name="Roy S."/>
            <person name="Loubradou J."/>
            <person name="Henrissat B."/>
            <person name="Grigoriev I.V."/>
            <person name="Corradi N."/>
            <person name="Roux C."/>
            <person name="Martin F.M."/>
        </authorList>
    </citation>
    <scope>NUCLEOTIDE SEQUENCE [LARGE SCALE GENOMIC DNA]</scope>
    <source>
        <strain evidence="1 2">DAOM 194757</strain>
    </source>
</reference>
<comment type="caution">
    <text evidence="1">The sequence shown here is derived from an EMBL/GenBank/DDBJ whole genome shotgun (WGS) entry which is preliminary data.</text>
</comment>
<evidence type="ECO:0000313" key="2">
    <source>
        <dbReference type="Proteomes" id="UP000266673"/>
    </source>
</evidence>
<evidence type="ECO:0000313" key="1">
    <source>
        <dbReference type="EMBL" id="RIB21988.1"/>
    </source>
</evidence>
<dbReference type="Proteomes" id="UP000266673">
    <property type="component" value="Unassembled WGS sequence"/>
</dbReference>
<dbReference type="EMBL" id="QKWP01000330">
    <property type="protein sequence ID" value="RIB21988.1"/>
    <property type="molecule type" value="Genomic_DNA"/>
</dbReference>
<gene>
    <name evidence="1" type="ORF">C2G38_2076812</name>
</gene>
<proteinExistence type="predicted"/>
<accession>A0A397VJF8</accession>